<keyword evidence="2" id="KW-1185">Reference proteome</keyword>
<reference evidence="1" key="1">
    <citation type="submission" date="2016-01" db="EMBL/GenBank/DDBJ databases">
        <title>Complete genome of Planococcus kocurri type strain.</title>
        <authorList>
            <person name="See-Too W.S."/>
        </authorList>
    </citation>
    <scope>NUCLEOTIDE SEQUENCE [LARGE SCALE GENOMIC DNA]</scope>
    <source>
        <strain evidence="1">ATCC 43650</strain>
    </source>
</reference>
<sequence>MNKETVNYKSSGSVVVKRSPVVKIKGHKNSADFHKSVSQNIHSLNRVLKESNKIIPITNNVIKSEISK</sequence>
<evidence type="ECO:0000313" key="2">
    <source>
        <dbReference type="Proteomes" id="UP000065533"/>
    </source>
</evidence>
<dbReference type="Proteomes" id="UP000065533">
    <property type="component" value="Chromosome"/>
</dbReference>
<dbReference type="EMBL" id="CP013661">
    <property type="protein sequence ID" value="ALS78625.1"/>
    <property type="molecule type" value="Genomic_DNA"/>
</dbReference>
<dbReference type="RefSeq" id="WP_058385284.1">
    <property type="nucleotide sequence ID" value="NZ_CP013661.2"/>
</dbReference>
<gene>
    <name evidence="1" type="ORF">AUO94_08100</name>
</gene>
<proteinExistence type="predicted"/>
<protein>
    <submittedName>
        <fullName evidence="1">Uncharacterized protein</fullName>
    </submittedName>
</protein>
<evidence type="ECO:0000313" key="1">
    <source>
        <dbReference type="EMBL" id="ALS78625.1"/>
    </source>
</evidence>
<accession>A0ABN4JUT0</accession>
<organism evidence="1 2">
    <name type="scientific">Planococcus kocurii</name>
    <dbReference type="NCBI Taxonomy" id="1374"/>
    <lineage>
        <taxon>Bacteria</taxon>
        <taxon>Bacillati</taxon>
        <taxon>Bacillota</taxon>
        <taxon>Bacilli</taxon>
        <taxon>Bacillales</taxon>
        <taxon>Caryophanaceae</taxon>
        <taxon>Planococcus</taxon>
    </lineage>
</organism>
<name>A0ABN4JUT0_9BACL</name>